<dbReference type="Proteomes" id="UP000190065">
    <property type="component" value="Unassembled WGS sequence"/>
</dbReference>
<dbReference type="InterPro" id="IPR046568">
    <property type="entry name" value="DUF6722"/>
</dbReference>
<gene>
    <name evidence="2" type="ORF">SAMN02745202_00719</name>
</gene>
<protein>
    <submittedName>
        <fullName evidence="2">Uncharacterized protein</fullName>
    </submittedName>
</protein>
<reference evidence="2 3" key="1">
    <citation type="submission" date="2017-02" db="EMBL/GenBank/DDBJ databases">
        <authorList>
            <person name="Peterson S.W."/>
        </authorList>
    </citation>
    <scope>NUCLEOTIDE SEQUENCE [LARGE SCALE GENOMIC DNA]</scope>
    <source>
        <strain evidence="2 3">ATCC 43324</strain>
    </source>
</reference>
<evidence type="ECO:0000313" key="3">
    <source>
        <dbReference type="Proteomes" id="UP000190065"/>
    </source>
</evidence>
<dbReference type="Pfam" id="PF20482">
    <property type="entry name" value="DUF6722"/>
    <property type="match status" value="1"/>
</dbReference>
<proteinExistence type="predicted"/>
<name>A0A1T4MEE2_9BACT</name>
<evidence type="ECO:0000313" key="2">
    <source>
        <dbReference type="EMBL" id="SJZ65251.1"/>
    </source>
</evidence>
<dbReference type="AlphaFoldDB" id="A0A1T4MEE2"/>
<keyword evidence="1" id="KW-0812">Transmembrane</keyword>
<sequence>MFYEIYHYICSMEKKQKHWKKETLSRLYLEASKYSLDLSKLIFGGVILSGIMGMQIEKTYLLIMGLAAVMLTMLFGFFMFLLGNKE</sequence>
<keyword evidence="1" id="KW-1133">Transmembrane helix</keyword>
<accession>A0A1T4MEE2</accession>
<feature type="transmembrane region" description="Helical" evidence="1">
    <location>
        <begin position="60"/>
        <end position="82"/>
    </location>
</feature>
<dbReference type="EMBL" id="FUXK01000006">
    <property type="protein sequence ID" value="SJZ65251.1"/>
    <property type="molecule type" value="Genomic_DNA"/>
</dbReference>
<organism evidence="2 3">
    <name type="scientific">Segatella oulorum</name>
    <dbReference type="NCBI Taxonomy" id="28136"/>
    <lineage>
        <taxon>Bacteria</taxon>
        <taxon>Pseudomonadati</taxon>
        <taxon>Bacteroidota</taxon>
        <taxon>Bacteroidia</taxon>
        <taxon>Bacteroidales</taxon>
        <taxon>Prevotellaceae</taxon>
        <taxon>Segatella</taxon>
    </lineage>
</organism>
<evidence type="ECO:0000256" key="1">
    <source>
        <dbReference type="SAM" id="Phobius"/>
    </source>
</evidence>
<keyword evidence="1" id="KW-0472">Membrane</keyword>